<keyword evidence="3" id="KW-0479">Metal-binding</keyword>
<evidence type="ECO:0000313" key="7">
    <source>
        <dbReference type="EMBL" id="OGI56238.1"/>
    </source>
</evidence>
<organism evidence="7 8">
    <name type="scientific">Candidatus Muproteobacteria bacterium RBG_19FT_COMBO_61_10</name>
    <dbReference type="NCBI Taxonomy" id="1817761"/>
    <lineage>
        <taxon>Bacteria</taxon>
        <taxon>Pseudomonadati</taxon>
        <taxon>Pseudomonadota</taxon>
        <taxon>Candidatus Muproteobacteria</taxon>
    </lineage>
</organism>
<comment type="cofactor">
    <cofactor evidence="1">
        <name>Zn(2+)</name>
        <dbReference type="ChEBI" id="CHEBI:29105"/>
    </cofactor>
</comment>
<dbReference type="PRINTS" id="PR01270">
    <property type="entry name" value="HDASUPER"/>
</dbReference>
<comment type="caution">
    <text evidence="7">The sequence shown here is derived from an EMBL/GenBank/DDBJ whole genome shotgun (WGS) entry which is preliminary data.</text>
</comment>
<dbReference type="GO" id="GO:0040029">
    <property type="term" value="P:epigenetic regulation of gene expression"/>
    <property type="evidence" value="ECO:0007669"/>
    <property type="project" value="TreeGrafter"/>
</dbReference>
<dbReference type="EMBL" id="MFSV01000194">
    <property type="protein sequence ID" value="OGI56238.1"/>
    <property type="molecule type" value="Genomic_DNA"/>
</dbReference>
<dbReference type="PANTHER" id="PTHR10625">
    <property type="entry name" value="HISTONE DEACETYLASE HDAC1-RELATED"/>
    <property type="match status" value="1"/>
</dbReference>
<name>A0A1F6UFZ6_9PROT</name>
<dbReference type="InterPro" id="IPR000286">
    <property type="entry name" value="HDACs"/>
</dbReference>
<evidence type="ECO:0000313" key="8">
    <source>
        <dbReference type="Proteomes" id="UP000177950"/>
    </source>
</evidence>
<evidence type="ECO:0000256" key="5">
    <source>
        <dbReference type="ARBA" id="ARBA00022833"/>
    </source>
</evidence>
<evidence type="ECO:0000256" key="4">
    <source>
        <dbReference type="ARBA" id="ARBA00022801"/>
    </source>
</evidence>
<dbReference type="SUPFAM" id="SSF55729">
    <property type="entry name" value="Acyl-CoA N-acyltransferases (Nat)"/>
    <property type="match status" value="1"/>
</dbReference>
<dbReference type="AlphaFoldDB" id="A0A1F6UFZ6"/>
<protein>
    <submittedName>
        <fullName evidence="7">Histone deacetylase</fullName>
    </submittedName>
</protein>
<dbReference type="CDD" id="cd10001">
    <property type="entry name" value="HDAC_classII_APAH"/>
    <property type="match status" value="1"/>
</dbReference>
<dbReference type="Gene3D" id="3.40.800.20">
    <property type="entry name" value="Histone deacetylase domain"/>
    <property type="match status" value="1"/>
</dbReference>
<reference evidence="7 8" key="1">
    <citation type="journal article" date="2016" name="Nat. Commun.">
        <title>Thousands of microbial genomes shed light on interconnected biogeochemical processes in an aquifer system.</title>
        <authorList>
            <person name="Anantharaman K."/>
            <person name="Brown C.T."/>
            <person name="Hug L.A."/>
            <person name="Sharon I."/>
            <person name="Castelle C.J."/>
            <person name="Probst A.J."/>
            <person name="Thomas B.C."/>
            <person name="Singh A."/>
            <person name="Wilkins M.J."/>
            <person name="Karaoz U."/>
            <person name="Brodie E.L."/>
            <person name="Williams K.H."/>
            <person name="Hubbard S.S."/>
            <person name="Banfield J.F."/>
        </authorList>
    </citation>
    <scope>NUCLEOTIDE SEQUENCE [LARGE SCALE GENOMIC DNA]</scope>
</reference>
<dbReference type="PANTHER" id="PTHR10625:SF17">
    <property type="entry name" value="HISTONE DEACETYLASE 8"/>
    <property type="match status" value="1"/>
</dbReference>
<dbReference type="SUPFAM" id="SSF52768">
    <property type="entry name" value="Arginase/deacetylase"/>
    <property type="match status" value="1"/>
</dbReference>
<evidence type="ECO:0000256" key="3">
    <source>
        <dbReference type="ARBA" id="ARBA00022723"/>
    </source>
</evidence>
<dbReference type="InterPro" id="IPR016181">
    <property type="entry name" value="Acyl_CoA_acyltransferase"/>
</dbReference>
<dbReference type="Pfam" id="PF00850">
    <property type="entry name" value="Hist_deacetyl"/>
    <property type="match status" value="1"/>
</dbReference>
<gene>
    <name evidence="7" type="ORF">A2V58_04285</name>
</gene>
<keyword evidence="4" id="KW-0378">Hydrolase</keyword>
<dbReference type="GO" id="GO:0004407">
    <property type="term" value="F:histone deacetylase activity"/>
    <property type="evidence" value="ECO:0007669"/>
    <property type="project" value="TreeGrafter"/>
</dbReference>
<dbReference type="GO" id="GO:0046872">
    <property type="term" value="F:metal ion binding"/>
    <property type="evidence" value="ECO:0007669"/>
    <property type="project" value="UniProtKB-KW"/>
</dbReference>
<keyword evidence="5" id="KW-0862">Zinc</keyword>
<dbReference type="PROSITE" id="PS51186">
    <property type="entry name" value="GNAT"/>
    <property type="match status" value="1"/>
</dbReference>
<dbReference type="InterPro" id="IPR023696">
    <property type="entry name" value="Ureohydrolase_dom_sf"/>
</dbReference>
<dbReference type="Gene3D" id="3.40.630.30">
    <property type="match status" value="1"/>
</dbReference>
<dbReference type="GO" id="GO:0016747">
    <property type="term" value="F:acyltransferase activity, transferring groups other than amino-acyl groups"/>
    <property type="evidence" value="ECO:0007669"/>
    <property type="project" value="InterPro"/>
</dbReference>
<evidence type="ECO:0000256" key="2">
    <source>
        <dbReference type="ARBA" id="ARBA00005947"/>
    </source>
</evidence>
<dbReference type="InterPro" id="IPR037138">
    <property type="entry name" value="His_deacetylse_dom_sf"/>
</dbReference>
<accession>A0A1F6UFZ6</accession>
<dbReference type="GO" id="GO:0016787">
    <property type="term" value="F:hydrolase activity"/>
    <property type="evidence" value="ECO:0007669"/>
    <property type="project" value="UniProtKB-KW"/>
</dbReference>
<feature type="domain" description="N-acetyltransferase" evidence="6">
    <location>
        <begin position="9"/>
        <end position="177"/>
    </location>
</feature>
<comment type="similarity">
    <text evidence="2">Belongs to the histone deacetylase family.</text>
</comment>
<dbReference type="InterPro" id="IPR000182">
    <property type="entry name" value="GNAT_dom"/>
</dbReference>
<dbReference type="Proteomes" id="UP000177950">
    <property type="component" value="Unassembled WGS sequence"/>
</dbReference>
<dbReference type="InterPro" id="IPR023801">
    <property type="entry name" value="His_deacetylse_dom"/>
</dbReference>
<evidence type="ECO:0000259" key="6">
    <source>
        <dbReference type="PROSITE" id="PS51186"/>
    </source>
</evidence>
<evidence type="ECO:0000256" key="1">
    <source>
        <dbReference type="ARBA" id="ARBA00001947"/>
    </source>
</evidence>
<sequence>MFRIRKIYDDTTAANRTAIRQVTQIMQRQFPRTTPEDIDKLPKQLHDPLKYRYRSILFVAEDAQYNVKGFALLLHMSDLNFCLLELISAAPGRTGGGVGSVLYESVRDEALSLRTMGIFFEVSVDDAAICPDAEALKQNIARLRFYEGYGARPIINNNYPKPVKPGDTNLYYLVFDDLGRGKLPRRDVTRKVVRAILEREYGDLCNEEYILSVTESFKDNPVVLREPRYIKGGVFPLAVPPPPALRPIALIVNEGHVIHHVRERGYIQAPVRLSSILKELHKTSLFSKIEAQTFPEKFVTAVHDKDYVNYLRRACVGLPPGKSIYPEVFPVRNTSRPPKSMPLRAGYYCIDPFTPLNHNAYLAARGAVNCALTGCDAILAGHHFAYALVRPPGHHAESRAFGGFCYFNSSAIAANYLSDIGRVAVLDVDFHHGNGTQEIFYKRSDVFTLSIHGHPNYVYPHFSGFEDELGSDYGEGYNVNYPLPEHITVERYQKTLARALKRVLDYKPDFLIIALGLDTAKGDPTGSWPLQSGDFQRNGAMIGALGLPTLVVQEGGYKTRTLGINARHFFEGLWQGYQAKIGQGALAAKRKPRP</sequence>
<proteinExistence type="inferred from homology"/>